<dbReference type="Proteomes" id="UP001596317">
    <property type="component" value="Unassembled WGS sequence"/>
</dbReference>
<comment type="caution">
    <text evidence="1">The sequence shown here is derived from an EMBL/GenBank/DDBJ whole genome shotgun (WGS) entry which is preliminary data.</text>
</comment>
<name>A0ABW1ZL72_9DEIO</name>
<reference evidence="2" key="1">
    <citation type="journal article" date="2019" name="Int. J. Syst. Evol. Microbiol.">
        <title>The Global Catalogue of Microorganisms (GCM) 10K type strain sequencing project: providing services to taxonomists for standard genome sequencing and annotation.</title>
        <authorList>
            <consortium name="The Broad Institute Genomics Platform"/>
            <consortium name="The Broad Institute Genome Sequencing Center for Infectious Disease"/>
            <person name="Wu L."/>
            <person name="Ma J."/>
        </authorList>
    </citation>
    <scope>NUCLEOTIDE SEQUENCE [LARGE SCALE GENOMIC DNA]</scope>
    <source>
        <strain evidence="2">CCUG 63830</strain>
    </source>
</reference>
<dbReference type="Gene3D" id="3.60.15.10">
    <property type="entry name" value="Ribonuclease Z/Hydroxyacylglutathione hydrolase-like"/>
    <property type="match status" value="1"/>
</dbReference>
<protein>
    <submittedName>
        <fullName evidence="1">ComEC/Rec2 family competence protein</fullName>
    </submittedName>
</protein>
<dbReference type="InterPro" id="IPR036866">
    <property type="entry name" value="RibonucZ/Hydroxyglut_hydro"/>
</dbReference>
<evidence type="ECO:0000313" key="2">
    <source>
        <dbReference type="Proteomes" id="UP001596317"/>
    </source>
</evidence>
<keyword evidence="2" id="KW-1185">Reference proteome</keyword>
<sequence length="99" mass="10510">MALTLESRGWRAAFLGDLAQPGEAQAGPGNLDLLKAAHHGSRHSSGEALLAQATPADTVISVGRNTYGHPHPDVLARLAQVGSRVWRTDQVGTIRWPVP</sequence>
<evidence type="ECO:0000313" key="1">
    <source>
        <dbReference type="EMBL" id="MFC6660484.1"/>
    </source>
</evidence>
<dbReference type="SUPFAM" id="SSF56281">
    <property type="entry name" value="Metallo-hydrolase/oxidoreductase"/>
    <property type="match status" value="1"/>
</dbReference>
<dbReference type="InterPro" id="IPR052159">
    <property type="entry name" value="Competence_DNA_uptake"/>
</dbReference>
<dbReference type="PANTHER" id="PTHR30619">
    <property type="entry name" value="DNA INTERNALIZATION/COMPETENCE PROTEIN COMEC/REC2"/>
    <property type="match status" value="1"/>
</dbReference>
<accession>A0ABW1ZL72</accession>
<proteinExistence type="predicted"/>
<organism evidence="1 2">
    <name type="scientific">Deinococcus multiflagellatus</name>
    <dbReference type="NCBI Taxonomy" id="1656887"/>
    <lineage>
        <taxon>Bacteria</taxon>
        <taxon>Thermotogati</taxon>
        <taxon>Deinococcota</taxon>
        <taxon>Deinococci</taxon>
        <taxon>Deinococcales</taxon>
        <taxon>Deinococcaceae</taxon>
        <taxon>Deinococcus</taxon>
    </lineage>
</organism>
<gene>
    <name evidence="1" type="ORF">ACFP90_09025</name>
</gene>
<dbReference type="EMBL" id="JBHSWB010000001">
    <property type="protein sequence ID" value="MFC6660484.1"/>
    <property type="molecule type" value="Genomic_DNA"/>
</dbReference>
<dbReference type="PANTHER" id="PTHR30619:SF1">
    <property type="entry name" value="RECOMBINATION PROTEIN 2"/>
    <property type="match status" value="1"/>
</dbReference>
<dbReference type="RefSeq" id="WP_380055538.1">
    <property type="nucleotide sequence ID" value="NZ_JBHSWB010000001.1"/>
</dbReference>